<dbReference type="InterPro" id="IPR015947">
    <property type="entry name" value="PUA-like_sf"/>
</dbReference>
<evidence type="ECO:0000256" key="1">
    <source>
        <dbReference type="ARBA" id="ARBA00022723"/>
    </source>
</evidence>
<evidence type="ECO:0000256" key="4">
    <source>
        <dbReference type="PROSITE-ProRule" id="PRU00175"/>
    </source>
</evidence>
<dbReference type="SUPFAM" id="SSF57850">
    <property type="entry name" value="RING/U-box"/>
    <property type="match status" value="1"/>
</dbReference>
<dbReference type="PANTHER" id="PTHR23327:SF42">
    <property type="entry name" value="LON PEPTIDASE N-TERMINAL DOMAIN AND RING FINGER PROTEIN C14F5.10C"/>
    <property type="match status" value="1"/>
</dbReference>
<feature type="compositionally biased region" description="Basic and acidic residues" evidence="5">
    <location>
        <begin position="114"/>
        <end position="125"/>
    </location>
</feature>
<dbReference type="PROSITE" id="PS50089">
    <property type="entry name" value="ZF_RING_2"/>
    <property type="match status" value="1"/>
</dbReference>
<accession>A0A830HBC2</accession>
<dbReference type="Gene3D" id="3.30.40.10">
    <property type="entry name" value="Zinc/RING finger domain, C3HC4 (zinc finger)"/>
    <property type="match status" value="1"/>
</dbReference>
<dbReference type="Pfam" id="PF02190">
    <property type="entry name" value="LON_substr_bdg"/>
    <property type="match status" value="1"/>
</dbReference>
<dbReference type="Proteomes" id="UP000660262">
    <property type="component" value="Unassembled WGS sequence"/>
</dbReference>
<gene>
    <name evidence="7" type="ORF">PPROV_000252800</name>
</gene>
<dbReference type="InterPro" id="IPR001841">
    <property type="entry name" value="Znf_RING"/>
</dbReference>
<dbReference type="SUPFAM" id="SSF88697">
    <property type="entry name" value="PUA domain-like"/>
    <property type="match status" value="1"/>
</dbReference>
<name>A0A830HBC2_9CHLO</name>
<dbReference type="InterPro" id="IPR046336">
    <property type="entry name" value="Lon_prtase_N_sf"/>
</dbReference>
<dbReference type="OrthoDB" id="264917at2759"/>
<evidence type="ECO:0000256" key="2">
    <source>
        <dbReference type="ARBA" id="ARBA00022771"/>
    </source>
</evidence>
<feature type="region of interest" description="Disordered" evidence="5">
    <location>
        <begin position="114"/>
        <end position="133"/>
    </location>
</feature>
<dbReference type="GO" id="GO:0008270">
    <property type="term" value="F:zinc ion binding"/>
    <property type="evidence" value="ECO:0007669"/>
    <property type="project" value="UniProtKB-KW"/>
</dbReference>
<dbReference type="PANTHER" id="PTHR23327">
    <property type="entry name" value="RING FINGER PROTEIN 127"/>
    <property type="match status" value="1"/>
</dbReference>
<keyword evidence="1" id="KW-0479">Metal-binding</keyword>
<reference evidence="7" key="1">
    <citation type="submission" date="2020-10" db="EMBL/GenBank/DDBJ databases">
        <title>Unveiling of a novel bifunctional photoreceptor, Dualchrome1, isolated from a cosmopolitan green alga.</title>
        <authorList>
            <person name="Suzuki S."/>
            <person name="Kawachi M."/>
        </authorList>
    </citation>
    <scope>NUCLEOTIDE SEQUENCE</scope>
    <source>
        <strain evidence="7">NIES 2893</strain>
    </source>
</reference>
<proteinExistence type="predicted"/>
<dbReference type="InterPro" id="IPR003111">
    <property type="entry name" value="Lon_prtase_N"/>
</dbReference>
<dbReference type="SMART" id="SM00184">
    <property type="entry name" value="RING"/>
    <property type="match status" value="1"/>
</dbReference>
<dbReference type="Pfam" id="PF13923">
    <property type="entry name" value="zf-C3HC4_2"/>
    <property type="match status" value="1"/>
</dbReference>
<keyword evidence="3" id="KW-0862">Zinc</keyword>
<evidence type="ECO:0000256" key="3">
    <source>
        <dbReference type="ARBA" id="ARBA00022833"/>
    </source>
</evidence>
<sequence length="362" mass="40322">MEANEQSAKVPEPDVKRARSSETLVEAVTAARTESDADEEEVDSCFECTLCLQLFLDAVTTPCGHSFCSTCLASALRRRSACPLCRRAMHTHAPPATVVLNDYIRKMYPKALEKRRNEQLQREESTADTPCTNDGPRTVGLFVMETVLPGQSLQLHIFEPRYRLLVRRALERDNKIGLAAASSHNGVYTHFCEANIVNSQMIPDGRYLIHLVGERPMRILSSSTDEAGYKVAEAELVEDGDEYDDVEQRVREKCSTLWQQMRTTHGDSLFFREFRDEIGGDIPLGSTELSWWACRCLSVLGFVDGDTKQQMLGSSMKHRYELVERLFWDVEARGGLERLVGSSSGVSMVAGGGGPRGGCALM</sequence>
<dbReference type="PROSITE" id="PS00518">
    <property type="entry name" value="ZF_RING_1"/>
    <property type="match status" value="1"/>
</dbReference>
<feature type="domain" description="RING-type" evidence="6">
    <location>
        <begin position="48"/>
        <end position="86"/>
    </location>
</feature>
<organism evidence="7 8">
    <name type="scientific">Pycnococcus provasolii</name>
    <dbReference type="NCBI Taxonomy" id="41880"/>
    <lineage>
        <taxon>Eukaryota</taxon>
        <taxon>Viridiplantae</taxon>
        <taxon>Chlorophyta</taxon>
        <taxon>Pseudoscourfieldiophyceae</taxon>
        <taxon>Pseudoscourfieldiales</taxon>
        <taxon>Pycnococcaceae</taxon>
        <taxon>Pycnococcus</taxon>
    </lineage>
</organism>
<dbReference type="Gene3D" id="2.30.130.40">
    <property type="entry name" value="LON domain-like"/>
    <property type="match status" value="1"/>
</dbReference>
<keyword evidence="8" id="KW-1185">Reference proteome</keyword>
<feature type="compositionally biased region" description="Basic and acidic residues" evidence="5">
    <location>
        <begin position="11"/>
        <end position="20"/>
    </location>
</feature>
<dbReference type="AlphaFoldDB" id="A0A830HBC2"/>
<dbReference type="InterPro" id="IPR017907">
    <property type="entry name" value="Znf_RING_CS"/>
</dbReference>
<dbReference type="SMART" id="SM00464">
    <property type="entry name" value="LON"/>
    <property type="match status" value="1"/>
</dbReference>
<dbReference type="CDD" id="cd16514">
    <property type="entry name" value="RING-HC_LONFs_rpt2"/>
    <property type="match status" value="1"/>
</dbReference>
<feature type="region of interest" description="Disordered" evidence="5">
    <location>
        <begin position="1"/>
        <end position="21"/>
    </location>
</feature>
<dbReference type="EMBL" id="BNJQ01000006">
    <property type="protein sequence ID" value="GHP03773.1"/>
    <property type="molecule type" value="Genomic_DNA"/>
</dbReference>
<evidence type="ECO:0000313" key="8">
    <source>
        <dbReference type="Proteomes" id="UP000660262"/>
    </source>
</evidence>
<comment type="caution">
    <text evidence="7">The sequence shown here is derived from an EMBL/GenBank/DDBJ whole genome shotgun (WGS) entry which is preliminary data.</text>
</comment>
<evidence type="ECO:0000259" key="6">
    <source>
        <dbReference type="PROSITE" id="PS50089"/>
    </source>
</evidence>
<dbReference type="InterPro" id="IPR013083">
    <property type="entry name" value="Znf_RING/FYVE/PHD"/>
</dbReference>
<evidence type="ECO:0000256" key="5">
    <source>
        <dbReference type="SAM" id="MobiDB-lite"/>
    </source>
</evidence>
<protein>
    <recommendedName>
        <fullName evidence="6">RING-type domain-containing protein</fullName>
    </recommendedName>
</protein>
<keyword evidence="2 4" id="KW-0863">Zinc-finger</keyword>
<evidence type="ECO:0000313" key="7">
    <source>
        <dbReference type="EMBL" id="GHP03773.1"/>
    </source>
</evidence>
<dbReference type="GO" id="GO:0061630">
    <property type="term" value="F:ubiquitin protein ligase activity"/>
    <property type="evidence" value="ECO:0007669"/>
    <property type="project" value="TreeGrafter"/>
</dbReference>